<dbReference type="AlphaFoldDB" id="A0A921DRM9"/>
<proteinExistence type="predicted"/>
<protein>
    <recommendedName>
        <fullName evidence="4">DUF945 family protein</fullName>
    </recommendedName>
</protein>
<name>A0A921DRM9_9BACT</name>
<evidence type="ECO:0000256" key="1">
    <source>
        <dbReference type="SAM" id="MobiDB-lite"/>
    </source>
</evidence>
<accession>A0A921DRM9</accession>
<evidence type="ECO:0000313" key="3">
    <source>
        <dbReference type="Proteomes" id="UP000698963"/>
    </source>
</evidence>
<evidence type="ECO:0008006" key="4">
    <source>
        <dbReference type="Google" id="ProtNLM"/>
    </source>
</evidence>
<dbReference type="Proteomes" id="UP000698963">
    <property type="component" value="Unassembled WGS sequence"/>
</dbReference>
<reference evidence="2" key="1">
    <citation type="journal article" date="2021" name="PeerJ">
        <title>Extensive microbial diversity within the chicken gut microbiome revealed by metagenomics and culture.</title>
        <authorList>
            <person name="Gilroy R."/>
            <person name="Ravi A."/>
            <person name="Getino M."/>
            <person name="Pursley I."/>
            <person name="Horton D.L."/>
            <person name="Alikhan N.F."/>
            <person name="Baker D."/>
            <person name="Gharbi K."/>
            <person name="Hall N."/>
            <person name="Watson M."/>
            <person name="Adriaenssens E.M."/>
            <person name="Foster-Nyarko E."/>
            <person name="Jarju S."/>
            <person name="Secka A."/>
            <person name="Antonio M."/>
            <person name="Oren A."/>
            <person name="Chaudhuri R.R."/>
            <person name="La Ragione R."/>
            <person name="Hildebrand F."/>
            <person name="Pallen M.J."/>
        </authorList>
    </citation>
    <scope>NUCLEOTIDE SEQUENCE</scope>
    <source>
        <strain evidence="2">ChiGjej2B2-19336</strain>
    </source>
</reference>
<reference evidence="2" key="2">
    <citation type="submission" date="2021-09" db="EMBL/GenBank/DDBJ databases">
        <authorList>
            <person name="Gilroy R."/>
        </authorList>
    </citation>
    <scope>NUCLEOTIDE SEQUENCE</scope>
    <source>
        <strain evidence="2">ChiGjej2B2-19336</strain>
    </source>
</reference>
<evidence type="ECO:0000313" key="2">
    <source>
        <dbReference type="EMBL" id="HJD97143.1"/>
    </source>
</evidence>
<feature type="region of interest" description="Disordered" evidence="1">
    <location>
        <begin position="550"/>
        <end position="614"/>
    </location>
</feature>
<organism evidence="2 3">
    <name type="scientific">Mailhella massiliensis</name>
    <dbReference type="NCBI Taxonomy" id="1903261"/>
    <lineage>
        <taxon>Bacteria</taxon>
        <taxon>Pseudomonadati</taxon>
        <taxon>Thermodesulfobacteriota</taxon>
        <taxon>Desulfovibrionia</taxon>
        <taxon>Desulfovibrionales</taxon>
        <taxon>Desulfovibrionaceae</taxon>
        <taxon>Mailhella</taxon>
    </lineage>
</organism>
<dbReference type="RefSeq" id="WP_304122026.1">
    <property type="nucleotide sequence ID" value="NZ_DYZA01000110.1"/>
</dbReference>
<sequence>MNKKYIAGGLIFWAGLSGYMGLRILESYTEDAVYAALSAVPAQAEVIRYSFLSNTLSLKNVEYELPHEHIMHKGTIESVEVTGFNRKCMFVKPNMPAYDADTLPIVAESITASGIVDSIHVDNTRVEQKIADVQIKGWYQRLGLLLDQRSKHKGEAPFYEELYRYRMDGLEINNINSVLTSTDMSDPLSFAVGKVALSQGVAAPRGDAKVAPISMYASGLSFSHKSAFGTLQRVEVKDLLLPDPEAMEGIIGLYDSLETAPAAAGKAADRKDAKAEPAADDMLDSALTNLLKYYDTHLFYTLFGVQGMNFTLKAEPESMTVALKGFFHTQSREGADVKKDGVDLSGLKFILPRGGDPVFAVLSHYAPEGITLNIKGDIRTGKDELASVARYELEGLGVLDGECVYGGDFAALNNLSLLTSEDAGLAVLQKLQLKKLSAAYKDSGLLAMVLELAAPEYSLTPEEAAKTIVQMGRELEAVPVKLYQEIGVLLKDQFTAPGEMGMSFKSEKPMSFMDLFTMAFMAPEMLPFSFTSTPGAKPLAEYLSVKEKAPAAPEKPAAPAAPEKPAAPAAPEKAEEPAAPAASAAPELPRQPETPAVPEAPAVKASPAPEKAEQ</sequence>
<dbReference type="EMBL" id="DYZA01000110">
    <property type="protein sequence ID" value="HJD97143.1"/>
    <property type="molecule type" value="Genomic_DNA"/>
</dbReference>
<gene>
    <name evidence="2" type="ORF">K8W16_05820</name>
</gene>
<comment type="caution">
    <text evidence="2">The sequence shown here is derived from an EMBL/GenBank/DDBJ whole genome shotgun (WGS) entry which is preliminary data.</text>
</comment>